<organism evidence="1 2">
    <name type="scientific">Actinobacillus porcinus</name>
    <dbReference type="NCBI Taxonomy" id="51048"/>
    <lineage>
        <taxon>Bacteria</taxon>
        <taxon>Pseudomonadati</taxon>
        <taxon>Pseudomonadota</taxon>
        <taxon>Gammaproteobacteria</taxon>
        <taxon>Pasteurellales</taxon>
        <taxon>Pasteurellaceae</taxon>
        <taxon>Actinobacillus</taxon>
    </lineage>
</organism>
<evidence type="ECO:0000313" key="1">
    <source>
        <dbReference type="EMBL" id="VTU09388.1"/>
    </source>
</evidence>
<sequence length="70" mass="7900">MKEIKLGISPITNQIYAGYTNKSGELWKEKQDVTLMALACVARYCEFIDGPVILSEGDKAKYEITVKVMR</sequence>
<evidence type="ECO:0000313" key="2">
    <source>
        <dbReference type="Proteomes" id="UP000308167"/>
    </source>
</evidence>
<dbReference type="InterPro" id="IPR055869">
    <property type="entry name" value="DUF7446"/>
</dbReference>
<proteinExistence type="predicted"/>
<accession>A0ABY6TNM1</accession>
<dbReference type="Proteomes" id="UP000308167">
    <property type="component" value="Unassembled WGS sequence"/>
</dbReference>
<gene>
    <name evidence="1" type="ORF">SAMEA1410922_02002</name>
</gene>
<dbReference type="Pfam" id="PF24233">
    <property type="entry name" value="DUF7446"/>
    <property type="match status" value="1"/>
</dbReference>
<reference evidence="1 2" key="1">
    <citation type="submission" date="2019-05" db="EMBL/GenBank/DDBJ databases">
        <authorList>
            <consortium name="Pathogen Informatics"/>
        </authorList>
    </citation>
    <scope>NUCLEOTIDE SEQUENCE [LARGE SCALE GENOMIC DNA]</scope>
    <source>
        <strain evidence="1 2">NM319</strain>
    </source>
</reference>
<dbReference type="EMBL" id="CABFKI010000015">
    <property type="protein sequence ID" value="VTU09388.1"/>
    <property type="molecule type" value="Genomic_DNA"/>
</dbReference>
<protein>
    <submittedName>
        <fullName evidence="1">Uncharacterized protein</fullName>
    </submittedName>
</protein>
<comment type="caution">
    <text evidence="1">The sequence shown here is derived from an EMBL/GenBank/DDBJ whole genome shotgun (WGS) entry which is preliminary data.</text>
</comment>
<dbReference type="RefSeq" id="WP_135710990.1">
    <property type="nucleotide sequence ID" value="NZ_CABFKI010000015.1"/>
</dbReference>
<dbReference type="GeneID" id="86156365"/>
<keyword evidence="2" id="KW-1185">Reference proteome</keyword>
<name>A0ABY6TNM1_9PAST</name>